<dbReference type="EMBL" id="JACQXR010000107">
    <property type="protein sequence ID" value="MBI4727177.1"/>
    <property type="molecule type" value="Genomic_DNA"/>
</dbReference>
<dbReference type="GO" id="GO:0005524">
    <property type="term" value="F:ATP binding"/>
    <property type="evidence" value="ECO:0007669"/>
    <property type="project" value="UniProtKB-KW"/>
</dbReference>
<evidence type="ECO:0000256" key="8">
    <source>
        <dbReference type="ARBA" id="ARBA00048596"/>
    </source>
</evidence>
<evidence type="ECO:0000256" key="11">
    <source>
        <dbReference type="SAM" id="MobiDB-lite"/>
    </source>
</evidence>
<evidence type="ECO:0000256" key="2">
    <source>
        <dbReference type="ARBA" id="ARBA00008748"/>
    </source>
</evidence>
<evidence type="ECO:0000256" key="6">
    <source>
        <dbReference type="ARBA" id="ARBA00022777"/>
    </source>
</evidence>
<keyword evidence="5 9" id="KW-0547">Nucleotide-binding</keyword>
<name>A0A933I9Q4_UNCT6</name>
<dbReference type="GO" id="GO:0006083">
    <property type="term" value="P:acetate metabolic process"/>
    <property type="evidence" value="ECO:0007669"/>
    <property type="project" value="TreeGrafter"/>
</dbReference>
<dbReference type="InterPro" id="IPR023865">
    <property type="entry name" value="Aliphatic_acid_kinase_CS"/>
</dbReference>
<evidence type="ECO:0000256" key="7">
    <source>
        <dbReference type="ARBA" id="ARBA00022840"/>
    </source>
</evidence>
<feature type="region of interest" description="Disordered" evidence="11">
    <location>
        <begin position="1"/>
        <end position="65"/>
    </location>
</feature>
<dbReference type="CDD" id="cd24011">
    <property type="entry name" value="ASKHA_NBD_BK"/>
    <property type="match status" value="1"/>
</dbReference>
<evidence type="ECO:0000256" key="3">
    <source>
        <dbReference type="ARBA" id="ARBA00022490"/>
    </source>
</evidence>
<evidence type="ECO:0000256" key="5">
    <source>
        <dbReference type="ARBA" id="ARBA00022741"/>
    </source>
</evidence>
<feature type="compositionally biased region" description="Basic residues" evidence="11">
    <location>
        <begin position="1"/>
        <end position="33"/>
    </location>
</feature>
<keyword evidence="6 9" id="KW-0418">Kinase</keyword>
<dbReference type="PANTHER" id="PTHR21060:SF3">
    <property type="entry name" value="BUTYRATE KINASE 2-RELATED"/>
    <property type="match status" value="1"/>
</dbReference>
<dbReference type="AlphaFoldDB" id="A0A933I9Q4"/>
<evidence type="ECO:0000256" key="1">
    <source>
        <dbReference type="ARBA" id="ARBA00004496"/>
    </source>
</evidence>
<dbReference type="InterPro" id="IPR043129">
    <property type="entry name" value="ATPase_NBD"/>
</dbReference>
<dbReference type="SUPFAM" id="SSF53067">
    <property type="entry name" value="Actin-like ATPase domain"/>
    <property type="match status" value="2"/>
</dbReference>
<comment type="similarity">
    <text evidence="2 9 10">Belongs to the acetokinase family.</text>
</comment>
<keyword evidence="7 9" id="KW-0067">ATP-binding</keyword>
<dbReference type="Gene3D" id="3.30.420.40">
    <property type="match status" value="2"/>
</dbReference>
<dbReference type="PANTHER" id="PTHR21060">
    <property type="entry name" value="ACETATE KINASE"/>
    <property type="match status" value="1"/>
</dbReference>
<dbReference type="NCBIfam" id="TIGR02707">
    <property type="entry name" value="butyr_kinase"/>
    <property type="match status" value="1"/>
</dbReference>
<comment type="catalytic activity">
    <reaction evidence="8 9">
        <text>butanoate + ATP = butanoyl phosphate + ADP</text>
        <dbReference type="Rhea" id="RHEA:13585"/>
        <dbReference type="ChEBI" id="CHEBI:17968"/>
        <dbReference type="ChEBI" id="CHEBI:30616"/>
        <dbReference type="ChEBI" id="CHEBI:58079"/>
        <dbReference type="ChEBI" id="CHEBI:456216"/>
        <dbReference type="EC" id="2.7.2.7"/>
    </reaction>
</comment>
<dbReference type="PRINTS" id="PR00471">
    <property type="entry name" value="ACETATEKNASE"/>
</dbReference>
<gene>
    <name evidence="9 12" type="primary">buk</name>
    <name evidence="12" type="ORF">HY768_08160</name>
</gene>
<dbReference type="Pfam" id="PF00871">
    <property type="entry name" value="Acetate_kinase"/>
    <property type="match status" value="1"/>
</dbReference>
<proteinExistence type="inferred from homology"/>
<evidence type="ECO:0000313" key="12">
    <source>
        <dbReference type="EMBL" id="MBI4727177.1"/>
    </source>
</evidence>
<feature type="compositionally biased region" description="Basic residues" evidence="11">
    <location>
        <begin position="40"/>
        <end position="65"/>
    </location>
</feature>
<protein>
    <recommendedName>
        <fullName evidence="9">Probable butyrate kinase</fullName>
        <shortName evidence="9">BK</shortName>
        <ecNumber evidence="9">2.7.2.7</ecNumber>
    </recommendedName>
    <alternativeName>
        <fullName evidence="9">Branched-chain carboxylic acid kinase</fullName>
    </alternativeName>
</protein>
<sequence>MKVPKVKKAVKKKTIKKAVLRKASKPPVKKKTKSPAQTGKIKKAGSRKPAKQKLKNKYSRTSQKKVTKAKAVKKPIASKALSKEPLILVLNPGSTSTKVAVYKGSKPLVSESIEHDKAEIEKYAKIVDQYPMRQAVILDFLARNKIDLKTLAAVVDRGGLLKPISSGTYVINEVMLNDLREARRGEHISNVGAFIAREIADAASCQAFIVDAVSVDEFTPLARIAGLAGIERKSLLHALNMRMAARQACQDLHKKLDEVNLIVAHLGGGISISPVNHGKFVDVNNANEGGPFSPERAGGVPCGDLVKMCFSGKYTKDEILKKLTRAGGLMAYLGTNSAKEAVERAAKGDAQAREVLSAMCYQIAKEIGACATVLKGRVDAIVITGGAAFNATITDQIRERAAFIAPKFLVFPGEDEMPALATGALRVLKGEEKAREY</sequence>
<dbReference type="EC" id="2.7.2.7" evidence="9"/>
<dbReference type="GO" id="GO:0047761">
    <property type="term" value="F:butyrate kinase activity"/>
    <property type="evidence" value="ECO:0007669"/>
    <property type="project" value="UniProtKB-UniRule"/>
</dbReference>
<organism evidence="12 13">
    <name type="scientific">candidate division TA06 bacterium</name>
    <dbReference type="NCBI Taxonomy" id="2250710"/>
    <lineage>
        <taxon>Bacteria</taxon>
        <taxon>Bacteria division TA06</taxon>
    </lineage>
</organism>
<keyword evidence="4 9" id="KW-0808">Transferase</keyword>
<dbReference type="PROSITE" id="PS01075">
    <property type="entry name" value="ACETATE_KINASE_1"/>
    <property type="match status" value="1"/>
</dbReference>
<dbReference type="GO" id="GO:0008776">
    <property type="term" value="F:acetate kinase activity"/>
    <property type="evidence" value="ECO:0007669"/>
    <property type="project" value="TreeGrafter"/>
</dbReference>
<accession>A0A933I9Q4</accession>
<dbReference type="NCBIfam" id="NF002834">
    <property type="entry name" value="PRK03011.1-5"/>
    <property type="match status" value="1"/>
</dbReference>
<dbReference type="InterPro" id="IPR011245">
    <property type="entry name" value="Butyrate_kin"/>
</dbReference>
<comment type="subcellular location">
    <subcellularLocation>
        <location evidence="1 9">Cytoplasm</location>
    </subcellularLocation>
</comment>
<evidence type="ECO:0000256" key="9">
    <source>
        <dbReference type="HAMAP-Rule" id="MF_00542"/>
    </source>
</evidence>
<comment type="caution">
    <text evidence="12">The sequence shown here is derived from an EMBL/GenBank/DDBJ whole genome shotgun (WGS) entry which is preliminary data.</text>
</comment>
<dbReference type="GO" id="GO:0005737">
    <property type="term" value="C:cytoplasm"/>
    <property type="evidence" value="ECO:0007669"/>
    <property type="project" value="UniProtKB-SubCell"/>
</dbReference>
<evidence type="ECO:0000256" key="10">
    <source>
        <dbReference type="RuleBase" id="RU003835"/>
    </source>
</evidence>
<evidence type="ECO:0000256" key="4">
    <source>
        <dbReference type="ARBA" id="ARBA00022679"/>
    </source>
</evidence>
<dbReference type="Proteomes" id="UP000736328">
    <property type="component" value="Unassembled WGS sequence"/>
</dbReference>
<dbReference type="InterPro" id="IPR000890">
    <property type="entry name" value="Aliphatic_acid_kin_short-chain"/>
</dbReference>
<keyword evidence="3 9" id="KW-0963">Cytoplasm</keyword>
<evidence type="ECO:0000313" key="13">
    <source>
        <dbReference type="Proteomes" id="UP000736328"/>
    </source>
</evidence>
<dbReference type="HAMAP" id="MF_00542">
    <property type="entry name" value="Butyrate_kinase"/>
    <property type="match status" value="1"/>
</dbReference>
<reference evidence="12" key="1">
    <citation type="submission" date="2020-07" db="EMBL/GenBank/DDBJ databases">
        <title>Huge and variable diversity of episymbiotic CPR bacteria and DPANN archaea in groundwater ecosystems.</title>
        <authorList>
            <person name="He C.Y."/>
            <person name="Keren R."/>
            <person name="Whittaker M."/>
            <person name="Farag I.F."/>
            <person name="Doudna J."/>
            <person name="Cate J.H.D."/>
            <person name="Banfield J.F."/>
        </authorList>
    </citation>
    <scope>NUCLEOTIDE SEQUENCE</scope>
    <source>
        <strain evidence="12">NC_groundwater_1520_Pr4_B-0.1um_53_5</strain>
    </source>
</reference>